<evidence type="ECO:0000256" key="3">
    <source>
        <dbReference type="SAM" id="Phobius"/>
    </source>
</evidence>
<sequence>MGLNYTQHKTWMLDGEMSINNSGISSAGLQVKLGQGNDEPKVETSASKVFNLTQVGLEAPSSVPQKADEHLDVKSSIEATAQSHKDAENQGVNLKKKAFIKNLAIAIGSGVAVGATLMATIGTLGATTPLLFLATTHLGVAVGDSICSYMDWKGKRPDLLPMGQDSVGNMAFAALKKLGYQDPKAFNFADKISMATRGLLAFATLSSNETIREKAPAVIKTAVKQGYYSAQASHIKQQDALATPVKLSQLSQQSDKASSVDESTPLLKTSEQAQDKVTELEEKHKHAEDVLNQKLKQVSDRRLQWSQKHSQAVQFDPSREQLTFRQSQPTGEPEKPTEVDTRGNDKSAARAKAQKSVEYRAIQHEIGNLRTQLDYREKIKAQHLQHKADQLKHSPLMQRSQVVNKKGVESFKKNAVDETKVNAELRQEARRLDNQTEKLKAEIKDKRMQREKILSAAMEYYDIIDGHQLAESE</sequence>
<organism evidence="4 5">
    <name type="scientific">Parashewanella curva</name>
    <dbReference type="NCBI Taxonomy" id="2338552"/>
    <lineage>
        <taxon>Bacteria</taxon>
        <taxon>Pseudomonadati</taxon>
        <taxon>Pseudomonadota</taxon>
        <taxon>Gammaproteobacteria</taxon>
        <taxon>Alteromonadales</taxon>
        <taxon>Shewanellaceae</taxon>
        <taxon>Parashewanella</taxon>
    </lineage>
</organism>
<feature type="transmembrane region" description="Helical" evidence="3">
    <location>
        <begin position="103"/>
        <end position="124"/>
    </location>
</feature>
<feature type="compositionally biased region" description="Polar residues" evidence="2">
    <location>
        <begin position="250"/>
        <end position="272"/>
    </location>
</feature>
<keyword evidence="3" id="KW-1133">Transmembrane helix</keyword>
<dbReference type="AlphaFoldDB" id="A0A3L8PY35"/>
<name>A0A3L8PY35_9GAMM</name>
<keyword evidence="5" id="KW-1185">Reference proteome</keyword>
<gene>
    <name evidence="4" type="ORF">D5018_07590</name>
</gene>
<evidence type="ECO:0000256" key="1">
    <source>
        <dbReference type="SAM" id="Coils"/>
    </source>
</evidence>
<protein>
    <submittedName>
        <fullName evidence="4">Uncharacterized protein</fullName>
    </submittedName>
</protein>
<proteinExistence type="predicted"/>
<feature type="compositionally biased region" description="Basic and acidic residues" evidence="2">
    <location>
        <begin position="273"/>
        <end position="285"/>
    </location>
</feature>
<keyword evidence="1" id="KW-0175">Coiled coil</keyword>
<accession>A0A3L8PY35</accession>
<feature type="coiled-coil region" evidence="1">
    <location>
        <begin position="415"/>
        <end position="449"/>
    </location>
</feature>
<feature type="region of interest" description="Disordered" evidence="2">
    <location>
        <begin position="250"/>
        <end position="285"/>
    </location>
</feature>
<evidence type="ECO:0000256" key="2">
    <source>
        <dbReference type="SAM" id="MobiDB-lite"/>
    </source>
</evidence>
<evidence type="ECO:0000313" key="5">
    <source>
        <dbReference type="Proteomes" id="UP000281474"/>
    </source>
</evidence>
<evidence type="ECO:0000313" key="4">
    <source>
        <dbReference type="EMBL" id="RLV60251.1"/>
    </source>
</evidence>
<feature type="compositionally biased region" description="Polar residues" evidence="2">
    <location>
        <begin position="320"/>
        <end position="330"/>
    </location>
</feature>
<reference evidence="4 5" key="1">
    <citation type="submission" date="2018-09" db="EMBL/GenBank/DDBJ databases">
        <title>Phylogeny of the Shewanellaceae, and recommendation for two new genera, Pseudoshewanella and Parashewanella.</title>
        <authorList>
            <person name="Wang G."/>
        </authorList>
    </citation>
    <scope>NUCLEOTIDE SEQUENCE [LARGE SCALE GENOMIC DNA]</scope>
    <source>
        <strain evidence="4 5">C51</strain>
    </source>
</reference>
<feature type="compositionally biased region" description="Basic and acidic residues" evidence="2">
    <location>
        <begin position="332"/>
        <end position="348"/>
    </location>
</feature>
<dbReference type="Proteomes" id="UP000281474">
    <property type="component" value="Unassembled WGS sequence"/>
</dbReference>
<comment type="caution">
    <text evidence="4">The sequence shown here is derived from an EMBL/GenBank/DDBJ whole genome shotgun (WGS) entry which is preliminary data.</text>
</comment>
<dbReference type="EMBL" id="QZEI01000018">
    <property type="protein sequence ID" value="RLV60251.1"/>
    <property type="molecule type" value="Genomic_DNA"/>
</dbReference>
<keyword evidence="3" id="KW-0812">Transmembrane</keyword>
<dbReference type="OrthoDB" id="9821226at2"/>
<feature type="region of interest" description="Disordered" evidence="2">
    <location>
        <begin position="308"/>
        <end position="356"/>
    </location>
</feature>
<dbReference type="RefSeq" id="WP_121838406.1">
    <property type="nucleotide sequence ID" value="NZ_ML014767.1"/>
</dbReference>
<keyword evidence="3" id="KW-0472">Membrane</keyword>